<sequence length="1025" mass="114085">MDEWVHFEKLPEEGRVPNSSYWYVLCRHCVRAFEHKQLAVFPPKLTGRRSAMRAHLKICPVYGTQYKLEQTALAAAQAQVHAAAAAAASVSGAVMASAPTASSSSSLVTTPLSTPGKLTPTESQSSDGERRKRKIGDGSAEGTSGRGGRGKHCMMEEWDHFVRLQEFGYIGKSNFFQAVCKHCQQAYDEAPEEKKPSMVPERMVGRREKMRKHLSLCPYFKGELPPLDRRGPPRVIPMISSVRTTVGGALMLGGSGNSTPLAATPSGGSNSTNSNGAAATTTTEAAFETGATESARSTSRLALDEWQFFTRLHRKKDSAYYFARCNFCQEAFENAPEALKSSMEPTVVMGRKSNMQTHLAKCPHVPRESATYNKNLVFSVLNTFGEEQPSAKRMKLTSGMTGLVGDSYGLDGTLLEFTIQHKLPFEWLDSSSTTKLLRLLQQHQVVFPRSEDLRGPILDSIFDNVVSNEVTKLKEKISLLTPDESSVTATDPAPPQASWPVVVHVIAHKSKEEDAAALPRLSCAIDTENLAVGLPHLLNTFGGESHCLGDDKHAISHFHGLEVARWIEHQLHQVVSTAKLAPRILITPAQPTFQRATSILRARWPKMIFVPEMEPLVRRCLRRFLQLDETKAVVALIVDIWQLKSVQDRFKPLNPMHSRFECQQLLHRLLEERQWSEASIEANESLEKLNTLAVVHVAALWQAMEEALTMCSSDSKLRLADVLMHFEAIFVAAEGFETVRDELESIWAQLEQPIFILAHALHPHLRLKNMVATELTKPSTVSDLAVLYFAELFGRKAVSLRGDATAYLHESQPPFDRNVLSEFAMVDDYFRYLSDNYSELSALMSFLASVPAKISEKFKRSVPLPADETKSERGYSAAEARKLDILRDFWHISVRDSHEDQHPQERSEELSNVMEPMGLSDQWIADIEAKLRVAGMELEEPANMACVASQSINEQPDDQQTAESMDGDSTEEELVVGDGAGEELPLPLPKQDHDDVMAFATHELRGDRGKKVLLRELFPPVQATI</sequence>
<accession>A0AAV2YGQ1</accession>
<protein>
    <recommendedName>
        <fullName evidence="4">Transposase</fullName>
    </recommendedName>
</protein>
<dbReference type="PANTHER" id="PTHR34396:SF25">
    <property type="entry name" value="BOUNDARY ELEMENT ASSOCIATED FACTOR"/>
    <property type="match status" value="1"/>
</dbReference>
<gene>
    <name evidence="2" type="ORF">N0F65_012803</name>
</gene>
<proteinExistence type="predicted"/>
<comment type="caution">
    <text evidence="2">The sequence shown here is derived from an EMBL/GenBank/DDBJ whole genome shotgun (WGS) entry which is preliminary data.</text>
</comment>
<feature type="region of interest" description="Disordered" evidence="1">
    <location>
        <begin position="103"/>
        <end position="151"/>
    </location>
</feature>
<evidence type="ECO:0000313" key="2">
    <source>
        <dbReference type="EMBL" id="DAZ92573.1"/>
    </source>
</evidence>
<dbReference type="GO" id="GO:0006357">
    <property type="term" value="P:regulation of transcription by RNA polymerase II"/>
    <property type="evidence" value="ECO:0007669"/>
    <property type="project" value="TreeGrafter"/>
</dbReference>
<dbReference type="PANTHER" id="PTHR34396">
    <property type="entry name" value="OS03G0264950 PROTEIN-RELATED"/>
    <property type="match status" value="1"/>
</dbReference>
<name>A0AAV2YGQ1_9STRA</name>
<evidence type="ECO:0008006" key="4">
    <source>
        <dbReference type="Google" id="ProtNLM"/>
    </source>
</evidence>
<dbReference type="Proteomes" id="UP001146120">
    <property type="component" value="Unassembled WGS sequence"/>
</dbReference>
<dbReference type="EMBL" id="DAKRPA010000435">
    <property type="protein sequence ID" value="DAZ92573.1"/>
    <property type="molecule type" value="Genomic_DNA"/>
</dbReference>
<reference evidence="2" key="2">
    <citation type="journal article" date="2023" name="Microbiol Resour">
        <title>Decontamination and Annotation of the Draft Genome Sequence of the Oomycete Lagenidium giganteum ARSEF 373.</title>
        <authorList>
            <person name="Morgan W.R."/>
            <person name="Tartar A."/>
        </authorList>
    </citation>
    <scope>NUCLEOTIDE SEQUENCE</scope>
    <source>
        <strain evidence="2">ARSEF 373</strain>
    </source>
</reference>
<feature type="compositionally biased region" description="Polar residues" evidence="1">
    <location>
        <begin position="952"/>
        <end position="963"/>
    </location>
</feature>
<feature type="region of interest" description="Disordered" evidence="1">
    <location>
        <begin position="256"/>
        <end position="281"/>
    </location>
</feature>
<dbReference type="GO" id="GO:0005634">
    <property type="term" value="C:nucleus"/>
    <property type="evidence" value="ECO:0007669"/>
    <property type="project" value="TreeGrafter"/>
</dbReference>
<evidence type="ECO:0000256" key="1">
    <source>
        <dbReference type="SAM" id="MobiDB-lite"/>
    </source>
</evidence>
<dbReference type="InterPro" id="IPR053031">
    <property type="entry name" value="Cuticle_assoc_protein"/>
</dbReference>
<feature type="compositionally biased region" description="Low complexity" evidence="1">
    <location>
        <begin position="263"/>
        <end position="281"/>
    </location>
</feature>
<dbReference type="AlphaFoldDB" id="A0AAV2YGQ1"/>
<dbReference type="GO" id="GO:1990837">
    <property type="term" value="F:sequence-specific double-stranded DNA binding"/>
    <property type="evidence" value="ECO:0007669"/>
    <property type="project" value="TreeGrafter"/>
</dbReference>
<reference evidence="2" key="1">
    <citation type="submission" date="2022-11" db="EMBL/GenBank/DDBJ databases">
        <authorList>
            <person name="Morgan W.R."/>
            <person name="Tartar A."/>
        </authorList>
    </citation>
    <scope>NUCLEOTIDE SEQUENCE</scope>
    <source>
        <strain evidence="2">ARSEF 373</strain>
    </source>
</reference>
<feature type="region of interest" description="Disordered" evidence="1">
    <location>
        <begin position="952"/>
        <end position="972"/>
    </location>
</feature>
<evidence type="ECO:0000313" key="3">
    <source>
        <dbReference type="Proteomes" id="UP001146120"/>
    </source>
</evidence>
<feature type="compositionally biased region" description="Low complexity" evidence="1">
    <location>
        <begin position="103"/>
        <end position="115"/>
    </location>
</feature>
<keyword evidence="3" id="KW-1185">Reference proteome</keyword>
<organism evidence="2 3">
    <name type="scientific">Lagenidium giganteum</name>
    <dbReference type="NCBI Taxonomy" id="4803"/>
    <lineage>
        <taxon>Eukaryota</taxon>
        <taxon>Sar</taxon>
        <taxon>Stramenopiles</taxon>
        <taxon>Oomycota</taxon>
        <taxon>Peronosporomycetes</taxon>
        <taxon>Pythiales</taxon>
        <taxon>Pythiaceae</taxon>
    </lineage>
</organism>